<dbReference type="InterPro" id="IPR034907">
    <property type="entry name" value="NDK-like_dom"/>
</dbReference>
<dbReference type="PRINTS" id="PR01243">
    <property type="entry name" value="NUCDPKINASE"/>
</dbReference>
<evidence type="ECO:0000256" key="12">
    <source>
        <dbReference type="PROSITE-ProRule" id="PRU00706"/>
    </source>
</evidence>
<dbReference type="Gene3D" id="3.30.70.141">
    <property type="entry name" value="Nucleoside diphosphate kinase-like domain"/>
    <property type="match status" value="1"/>
</dbReference>
<dbReference type="Pfam" id="PF00334">
    <property type="entry name" value="NDK"/>
    <property type="match status" value="1"/>
</dbReference>
<dbReference type="RefSeq" id="WP_057822057.1">
    <property type="nucleotide sequence ID" value="NZ_AZEC01000015.1"/>
</dbReference>
<comment type="cofactor">
    <cofactor evidence="1">
        <name>Mg(2+)</name>
        <dbReference type="ChEBI" id="CHEBI:18420"/>
    </cofactor>
</comment>
<keyword evidence="8 15" id="KW-0418">Kinase</keyword>
<dbReference type="InterPro" id="IPR036850">
    <property type="entry name" value="NDK-like_dom_sf"/>
</dbReference>
<evidence type="ECO:0000256" key="7">
    <source>
        <dbReference type="ARBA" id="ARBA00022741"/>
    </source>
</evidence>
<gene>
    <name evidence="15" type="ORF">FD09_GL000954</name>
</gene>
<keyword evidence="11" id="KW-0546">Nucleotide metabolism</keyword>
<dbReference type="GO" id="GO:0006228">
    <property type="term" value="P:UTP biosynthetic process"/>
    <property type="evidence" value="ECO:0007669"/>
    <property type="project" value="InterPro"/>
</dbReference>
<dbReference type="STRING" id="1423792.FD09_GL000954"/>
<evidence type="ECO:0000259" key="14">
    <source>
        <dbReference type="SMART" id="SM00562"/>
    </source>
</evidence>
<evidence type="ECO:0000256" key="4">
    <source>
        <dbReference type="ARBA" id="ARBA00017632"/>
    </source>
</evidence>
<comment type="caution">
    <text evidence="15">The sequence shown here is derived from an EMBL/GenBank/DDBJ whole genome shotgun (WGS) entry which is preliminary data.</text>
</comment>
<evidence type="ECO:0000256" key="8">
    <source>
        <dbReference type="ARBA" id="ARBA00022777"/>
    </source>
</evidence>
<keyword evidence="10" id="KW-0460">Magnesium</keyword>
<dbReference type="SMART" id="SM00562">
    <property type="entry name" value="NDK"/>
    <property type="match status" value="1"/>
</dbReference>
<evidence type="ECO:0000256" key="1">
    <source>
        <dbReference type="ARBA" id="ARBA00001946"/>
    </source>
</evidence>
<evidence type="ECO:0000256" key="11">
    <source>
        <dbReference type="ARBA" id="ARBA00023080"/>
    </source>
</evidence>
<evidence type="ECO:0000256" key="5">
    <source>
        <dbReference type="ARBA" id="ARBA00022679"/>
    </source>
</evidence>
<dbReference type="EMBL" id="AZEC01000015">
    <property type="protein sequence ID" value="KRL10025.1"/>
    <property type="molecule type" value="Genomic_DNA"/>
</dbReference>
<keyword evidence="6" id="KW-0479">Metal-binding</keyword>
<keyword evidence="7" id="KW-0547">Nucleotide-binding</keyword>
<keyword evidence="16" id="KW-1185">Reference proteome</keyword>
<dbReference type="AlphaFoldDB" id="A0A0R1MRN9"/>
<proteinExistence type="inferred from homology"/>
<evidence type="ECO:0000256" key="3">
    <source>
        <dbReference type="ARBA" id="ARBA00012966"/>
    </source>
</evidence>
<evidence type="ECO:0000256" key="6">
    <source>
        <dbReference type="ARBA" id="ARBA00022723"/>
    </source>
</evidence>
<accession>A0A0R1MRN9</accession>
<dbReference type="CDD" id="cd04413">
    <property type="entry name" value="NDPk_I"/>
    <property type="match status" value="1"/>
</dbReference>
<dbReference type="GO" id="GO:0046872">
    <property type="term" value="F:metal ion binding"/>
    <property type="evidence" value="ECO:0007669"/>
    <property type="project" value="UniProtKB-KW"/>
</dbReference>
<evidence type="ECO:0000256" key="10">
    <source>
        <dbReference type="ARBA" id="ARBA00022842"/>
    </source>
</evidence>
<dbReference type="NCBIfam" id="NF001908">
    <property type="entry name" value="PRK00668.1"/>
    <property type="match status" value="1"/>
</dbReference>
<evidence type="ECO:0000256" key="2">
    <source>
        <dbReference type="ARBA" id="ARBA00008142"/>
    </source>
</evidence>
<dbReference type="SUPFAM" id="SSF54919">
    <property type="entry name" value="Nucleoside diphosphate kinase, NDK"/>
    <property type="match status" value="1"/>
</dbReference>
<dbReference type="GO" id="GO:0004550">
    <property type="term" value="F:nucleoside diphosphate kinase activity"/>
    <property type="evidence" value="ECO:0007669"/>
    <property type="project" value="UniProtKB-EC"/>
</dbReference>
<keyword evidence="5" id="KW-0808">Transferase</keyword>
<dbReference type="OrthoDB" id="9801161at2"/>
<organism evidence="15 16">
    <name type="scientific">Schleiferilactobacillus perolens DSM 12744</name>
    <dbReference type="NCBI Taxonomy" id="1423792"/>
    <lineage>
        <taxon>Bacteria</taxon>
        <taxon>Bacillati</taxon>
        <taxon>Bacillota</taxon>
        <taxon>Bacilli</taxon>
        <taxon>Lactobacillales</taxon>
        <taxon>Lactobacillaceae</taxon>
        <taxon>Schleiferilactobacillus</taxon>
    </lineage>
</organism>
<name>A0A0R1MRN9_9LACO</name>
<dbReference type="GO" id="GO:0006241">
    <property type="term" value="P:CTP biosynthetic process"/>
    <property type="evidence" value="ECO:0007669"/>
    <property type="project" value="InterPro"/>
</dbReference>
<dbReference type="PANTHER" id="PTHR11349">
    <property type="entry name" value="NUCLEOSIDE DIPHOSPHATE KINASE"/>
    <property type="match status" value="1"/>
</dbReference>
<dbReference type="GO" id="GO:0006183">
    <property type="term" value="P:GTP biosynthetic process"/>
    <property type="evidence" value="ECO:0007669"/>
    <property type="project" value="InterPro"/>
</dbReference>
<comment type="caution">
    <text evidence="12">Lacks conserved residue(s) required for the propagation of feature annotation.</text>
</comment>
<dbReference type="InterPro" id="IPR001564">
    <property type="entry name" value="Nucleoside_diP_kinase"/>
</dbReference>
<reference evidence="15 16" key="1">
    <citation type="journal article" date="2015" name="Genome Announc.">
        <title>Expanding the biotechnology potential of lactobacilli through comparative genomics of 213 strains and associated genera.</title>
        <authorList>
            <person name="Sun Z."/>
            <person name="Harris H.M."/>
            <person name="McCann A."/>
            <person name="Guo C."/>
            <person name="Argimon S."/>
            <person name="Zhang W."/>
            <person name="Yang X."/>
            <person name="Jeffery I.B."/>
            <person name="Cooney J.C."/>
            <person name="Kagawa T.F."/>
            <person name="Liu W."/>
            <person name="Song Y."/>
            <person name="Salvetti E."/>
            <person name="Wrobel A."/>
            <person name="Rasinkangas P."/>
            <person name="Parkhill J."/>
            <person name="Rea M.C."/>
            <person name="O'Sullivan O."/>
            <person name="Ritari J."/>
            <person name="Douillard F.P."/>
            <person name="Paul Ross R."/>
            <person name="Yang R."/>
            <person name="Briner A.E."/>
            <person name="Felis G.E."/>
            <person name="de Vos W.M."/>
            <person name="Barrangou R."/>
            <person name="Klaenhammer T.R."/>
            <person name="Caufield P.W."/>
            <person name="Cui Y."/>
            <person name="Zhang H."/>
            <person name="O'Toole P.W."/>
        </authorList>
    </citation>
    <scope>NUCLEOTIDE SEQUENCE [LARGE SCALE GENOMIC DNA]</scope>
    <source>
        <strain evidence="15 16">DSM 12744</strain>
    </source>
</reference>
<evidence type="ECO:0000313" key="15">
    <source>
        <dbReference type="EMBL" id="KRL10025.1"/>
    </source>
</evidence>
<evidence type="ECO:0000256" key="13">
    <source>
        <dbReference type="RuleBase" id="RU004011"/>
    </source>
</evidence>
<dbReference type="FunFam" id="3.30.70.141:FF:000003">
    <property type="entry name" value="Nucleoside diphosphate kinase"/>
    <property type="match status" value="1"/>
</dbReference>
<dbReference type="EC" id="2.7.4.6" evidence="3"/>
<protein>
    <recommendedName>
        <fullName evidence="4">Nucleoside diphosphate kinase</fullName>
        <ecNumber evidence="3">2.7.4.6</ecNumber>
    </recommendedName>
</protein>
<dbReference type="GO" id="GO:0005524">
    <property type="term" value="F:ATP binding"/>
    <property type="evidence" value="ECO:0007669"/>
    <property type="project" value="UniProtKB-KW"/>
</dbReference>
<dbReference type="PATRIC" id="fig|1423792.3.peg.974"/>
<evidence type="ECO:0000256" key="9">
    <source>
        <dbReference type="ARBA" id="ARBA00022840"/>
    </source>
</evidence>
<dbReference type="Proteomes" id="UP000051330">
    <property type="component" value="Unassembled WGS sequence"/>
</dbReference>
<feature type="domain" description="Nucleoside diphosphate kinase-like" evidence="14">
    <location>
        <begin position="3"/>
        <end position="140"/>
    </location>
</feature>
<evidence type="ECO:0000313" key="16">
    <source>
        <dbReference type="Proteomes" id="UP000051330"/>
    </source>
</evidence>
<comment type="similarity">
    <text evidence="2 12 13">Belongs to the NDK family.</text>
</comment>
<dbReference type="PROSITE" id="PS51374">
    <property type="entry name" value="NDPK_LIKE"/>
    <property type="match status" value="1"/>
</dbReference>
<keyword evidence="9" id="KW-0067">ATP-binding</keyword>
<sequence length="141" mass="15721">MAKERSLVLVKPDGVANGHIGDIISRIEKRRYEIDALKVVRATPEMIRTHYAKLVNEPFYPGIEKYMLSGPIVAMIVSGTRVVEVLHHMAGATDPGDAEPGTIRGDFARSWDTLPIRNVIHTSGNEESAEREIGIWFPEDK</sequence>